<dbReference type="GO" id="GO:0062129">
    <property type="term" value="C:chitin-based extracellular matrix"/>
    <property type="evidence" value="ECO:0007669"/>
    <property type="project" value="TreeGrafter"/>
</dbReference>
<keyword evidence="4" id="KW-1185">Reference proteome</keyword>
<dbReference type="InterPro" id="IPR050468">
    <property type="entry name" value="Cuticle_Struct_Prot"/>
</dbReference>
<dbReference type="KEGG" id="goe:100902414"/>
<dbReference type="PANTHER" id="PTHR10380">
    <property type="entry name" value="CUTICLE PROTEIN"/>
    <property type="match status" value="1"/>
</dbReference>
<dbReference type="InterPro" id="IPR000618">
    <property type="entry name" value="Insect_cuticle"/>
</dbReference>
<feature type="signal peptide" evidence="3">
    <location>
        <begin position="1"/>
        <end position="37"/>
    </location>
</feature>
<dbReference type="Pfam" id="PF00379">
    <property type="entry name" value="Chitin_bind_4"/>
    <property type="match status" value="1"/>
</dbReference>
<gene>
    <name evidence="5" type="primary">LOC100902414</name>
</gene>
<organism evidence="4 5">
    <name type="scientific">Galendromus occidentalis</name>
    <name type="common">western predatory mite</name>
    <dbReference type="NCBI Taxonomy" id="34638"/>
    <lineage>
        <taxon>Eukaryota</taxon>
        <taxon>Metazoa</taxon>
        <taxon>Ecdysozoa</taxon>
        <taxon>Arthropoda</taxon>
        <taxon>Chelicerata</taxon>
        <taxon>Arachnida</taxon>
        <taxon>Acari</taxon>
        <taxon>Parasitiformes</taxon>
        <taxon>Mesostigmata</taxon>
        <taxon>Gamasina</taxon>
        <taxon>Phytoseioidea</taxon>
        <taxon>Phytoseiidae</taxon>
        <taxon>Typhlodrominae</taxon>
        <taxon>Galendromus</taxon>
    </lineage>
</organism>
<evidence type="ECO:0000256" key="2">
    <source>
        <dbReference type="PROSITE-ProRule" id="PRU00497"/>
    </source>
</evidence>
<dbReference type="GeneID" id="100902414"/>
<accession>A0AAJ6QU23</accession>
<keyword evidence="3" id="KW-0732">Signal</keyword>
<proteinExistence type="predicted"/>
<dbReference type="Proteomes" id="UP000694867">
    <property type="component" value="Unplaced"/>
</dbReference>
<dbReference type="AlphaFoldDB" id="A0AAJ6QU23"/>
<name>A0AAJ6QU23_9ACAR</name>
<feature type="chain" id="PRO_5042505046" evidence="3">
    <location>
        <begin position="38"/>
        <end position="172"/>
    </location>
</feature>
<keyword evidence="1 2" id="KW-0193">Cuticle</keyword>
<sequence length="172" mass="19287">MTFSSCFRDSRMLVWRRSCSVWTIALMLITWASHGVADCNCKKVGAPSSPKTLSRASRSTVEVPSAEKLASRFGLGPVADGHWRQEQKQEDGSVRGRYGYTDPSGLVKIVEYFADDSGFHVLHVKTQAPKHQVDSDIHHDTFSPFLGVVPPFVARSRNQHQPDRMDFPINEI</sequence>
<reference evidence="5" key="1">
    <citation type="submission" date="2025-08" db="UniProtKB">
        <authorList>
            <consortium name="RefSeq"/>
        </authorList>
    </citation>
    <scope>IDENTIFICATION</scope>
</reference>
<dbReference type="RefSeq" id="XP_003743885.1">
    <property type="nucleotide sequence ID" value="XM_003743837.1"/>
</dbReference>
<evidence type="ECO:0000313" key="4">
    <source>
        <dbReference type="Proteomes" id="UP000694867"/>
    </source>
</evidence>
<evidence type="ECO:0000256" key="1">
    <source>
        <dbReference type="ARBA" id="ARBA00022460"/>
    </source>
</evidence>
<dbReference type="PROSITE" id="PS51155">
    <property type="entry name" value="CHIT_BIND_RR_2"/>
    <property type="match status" value="1"/>
</dbReference>
<dbReference type="PANTHER" id="PTHR10380:SF173">
    <property type="entry name" value="CUTICULAR PROTEIN 47EF, ISOFORM C-RELATED"/>
    <property type="match status" value="1"/>
</dbReference>
<protein>
    <submittedName>
        <fullName evidence="5">Uncharacterized protein LOC100902414</fullName>
    </submittedName>
</protein>
<evidence type="ECO:0000313" key="5">
    <source>
        <dbReference type="RefSeq" id="XP_003743885.1"/>
    </source>
</evidence>
<evidence type="ECO:0000256" key="3">
    <source>
        <dbReference type="SAM" id="SignalP"/>
    </source>
</evidence>
<dbReference type="GO" id="GO:0008010">
    <property type="term" value="F:structural constituent of chitin-based larval cuticle"/>
    <property type="evidence" value="ECO:0007669"/>
    <property type="project" value="TreeGrafter"/>
</dbReference>